<evidence type="ECO:0000256" key="6">
    <source>
        <dbReference type="HAMAP-Rule" id="MF_01007"/>
    </source>
</evidence>
<evidence type="ECO:0000256" key="1">
    <source>
        <dbReference type="ARBA" id="ARBA00010396"/>
    </source>
</evidence>
<keyword evidence="4 6" id="KW-0808">Transferase</keyword>
<gene>
    <name evidence="6" type="primary">rsmH</name>
    <name evidence="7" type="ORF">SAMN05216325_103138</name>
</gene>
<dbReference type="GO" id="GO:0070475">
    <property type="term" value="P:rRNA base methylation"/>
    <property type="evidence" value="ECO:0007669"/>
    <property type="project" value="UniProtKB-UniRule"/>
</dbReference>
<proteinExistence type="inferred from homology"/>
<dbReference type="EMBL" id="FOCP01000003">
    <property type="protein sequence ID" value="SEM86901.1"/>
    <property type="molecule type" value="Genomic_DNA"/>
</dbReference>
<dbReference type="InterPro" id="IPR023397">
    <property type="entry name" value="SAM-dep_MeTrfase_MraW_recog"/>
</dbReference>
<keyword evidence="5 6" id="KW-0949">S-adenosyl-L-methionine</keyword>
<dbReference type="Gene3D" id="1.10.150.170">
    <property type="entry name" value="Putative methyltransferase TM0872, insert domain"/>
    <property type="match status" value="1"/>
</dbReference>
<feature type="binding site" evidence="6">
    <location>
        <begin position="32"/>
        <end position="34"/>
    </location>
    <ligand>
        <name>S-adenosyl-L-methionine</name>
        <dbReference type="ChEBI" id="CHEBI:59789"/>
    </ligand>
</feature>
<comment type="function">
    <text evidence="6">Specifically methylates the N4 position of cytidine in position 1402 (C1402) of 16S rRNA.</text>
</comment>
<protein>
    <recommendedName>
        <fullName evidence="6">Ribosomal RNA small subunit methyltransferase H</fullName>
        <ecNumber evidence="6">2.1.1.199</ecNumber>
    </recommendedName>
    <alternativeName>
        <fullName evidence="6">16S rRNA m(4)C1402 methyltransferase</fullName>
    </alternativeName>
    <alternativeName>
        <fullName evidence="6">rRNA (cytosine-N(4)-)-methyltransferase RsmH</fullName>
    </alternativeName>
</protein>
<dbReference type="PANTHER" id="PTHR11265:SF0">
    <property type="entry name" value="12S RRNA N4-METHYLCYTIDINE METHYLTRANSFERASE"/>
    <property type="match status" value="1"/>
</dbReference>
<evidence type="ECO:0000313" key="8">
    <source>
        <dbReference type="Proteomes" id="UP000199459"/>
    </source>
</evidence>
<dbReference type="SUPFAM" id="SSF53335">
    <property type="entry name" value="S-adenosyl-L-methionine-dependent methyltransferases"/>
    <property type="match status" value="1"/>
</dbReference>
<dbReference type="InterPro" id="IPR029063">
    <property type="entry name" value="SAM-dependent_MTases_sf"/>
</dbReference>
<organism evidence="7 8">
    <name type="scientific">Nitrosomonas marina</name>
    <dbReference type="NCBI Taxonomy" id="917"/>
    <lineage>
        <taxon>Bacteria</taxon>
        <taxon>Pseudomonadati</taxon>
        <taxon>Pseudomonadota</taxon>
        <taxon>Betaproteobacteria</taxon>
        <taxon>Nitrosomonadales</taxon>
        <taxon>Nitrosomonadaceae</taxon>
        <taxon>Nitrosomonas</taxon>
    </lineage>
</organism>
<dbReference type="Proteomes" id="UP000199459">
    <property type="component" value="Unassembled WGS sequence"/>
</dbReference>
<dbReference type="PIRSF" id="PIRSF004486">
    <property type="entry name" value="MraW"/>
    <property type="match status" value="1"/>
</dbReference>
<evidence type="ECO:0000256" key="3">
    <source>
        <dbReference type="ARBA" id="ARBA00022603"/>
    </source>
</evidence>
<accession>A0A1H8BVG7</accession>
<dbReference type="GO" id="GO:0005737">
    <property type="term" value="C:cytoplasm"/>
    <property type="evidence" value="ECO:0007669"/>
    <property type="project" value="UniProtKB-SubCell"/>
</dbReference>
<keyword evidence="2 6" id="KW-0698">rRNA processing</keyword>
<dbReference type="InterPro" id="IPR002903">
    <property type="entry name" value="RsmH"/>
</dbReference>
<comment type="similarity">
    <text evidence="1 6">Belongs to the methyltransferase superfamily. RsmH family.</text>
</comment>
<comment type="catalytic activity">
    <reaction evidence="6">
        <text>cytidine(1402) in 16S rRNA + S-adenosyl-L-methionine = N(4)-methylcytidine(1402) in 16S rRNA + S-adenosyl-L-homocysteine + H(+)</text>
        <dbReference type="Rhea" id="RHEA:42928"/>
        <dbReference type="Rhea" id="RHEA-COMP:10286"/>
        <dbReference type="Rhea" id="RHEA-COMP:10287"/>
        <dbReference type="ChEBI" id="CHEBI:15378"/>
        <dbReference type="ChEBI" id="CHEBI:57856"/>
        <dbReference type="ChEBI" id="CHEBI:59789"/>
        <dbReference type="ChEBI" id="CHEBI:74506"/>
        <dbReference type="ChEBI" id="CHEBI:82748"/>
        <dbReference type="EC" id="2.1.1.199"/>
    </reaction>
</comment>
<keyword evidence="3 6" id="KW-0489">Methyltransferase</keyword>
<dbReference type="Pfam" id="PF01795">
    <property type="entry name" value="Methyltransf_5"/>
    <property type="match status" value="1"/>
</dbReference>
<dbReference type="OrthoDB" id="9806637at2"/>
<dbReference type="NCBIfam" id="TIGR00006">
    <property type="entry name" value="16S rRNA (cytosine(1402)-N(4))-methyltransferase RsmH"/>
    <property type="match status" value="1"/>
</dbReference>
<evidence type="ECO:0000256" key="2">
    <source>
        <dbReference type="ARBA" id="ARBA00022552"/>
    </source>
</evidence>
<name>A0A1H8BVG7_9PROT</name>
<comment type="subcellular location">
    <subcellularLocation>
        <location evidence="6">Cytoplasm</location>
    </subcellularLocation>
</comment>
<reference evidence="7 8" key="1">
    <citation type="submission" date="2016-10" db="EMBL/GenBank/DDBJ databases">
        <authorList>
            <person name="de Groot N.N."/>
        </authorList>
    </citation>
    <scope>NUCLEOTIDE SEQUENCE [LARGE SCALE GENOMIC DNA]</scope>
    <source>
        <strain evidence="7 8">Nm22</strain>
    </source>
</reference>
<feature type="binding site" evidence="6">
    <location>
        <position position="104"/>
    </location>
    <ligand>
        <name>S-adenosyl-L-methionine</name>
        <dbReference type="ChEBI" id="CHEBI:59789"/>
    </ligand>
</feature>
<dbReference type="AlphaFoldDB" id="A0A1H8BVG7"/>
<feature type="binding site" evidence="6">
    <location>
        <position position="111"/>
    </location>
    <ligand>
        <name>S-adenosyl-L-methionine</name>
        <dbReference type="ChEBI" id="CHEBI:59789"/>
    </ligand>
</feature>
<dbReference type="GO" id="GO:0071424">
    <property type="term" value="F:rRNA (cytosine-N4-)-methyltransferase activity"/>
    <property type="evidence" value="ECO:0007669"/>
    <property type="project" value="UniProtKB-UniRule"/>
</dbReference>
<keyword evidence="6" id="KW-0963">Cytoplasm</keyword>
<dbReference type="RefSeq" id="WP_090627958.1">
    <property type="nucleotide sequence ID" value="NZ_FOCP01000003.1"/>
</dbReference>
<feature type="binding site" evidence="6">
    <location>
        <position position="83"/>
    </location>
    <ligand>
        <name>S-adenosyl-L-methionine</name>
        <dbReference type="ChEBI" id="CHEBI:59789"/>
    </ligand>
</feature>
<dbReference type="STRING" id="917.SAMN05216326_10471"/>
<feature type="binding site" evidence="6">
    <location>
        <position position="52"/>
    </location>
    <ligand>
        <name>S-adenosyl-L-methionine</name>
        <dbReference type="ChEBI" id="CHEBI:59789"/>
    </ligand>
</feature>
<sequence length="324" mass="36336">MSDHITVLLHEAVDALAIKSGGVYVDGTYGRGGHSRLILSRLSQHGQLIAIDRDQAAVAAGKQMVQEHSACNVPRFEIRHAAFSQMRQVLHEMGVQKVDGILLDLGMSSPQLNAERGFSLRADGPLDMRMDVSKGMTAAQWIETISETELEKVIREYGEERYARSIARAIVVARARQPIVTTLQLAKIVTAVVRSRERKREGQQSPATRTFQAIRIAINQELEELSLALQQSAGLLNVGGRLVVISFHSLEDRMVKRFMRESAGINRVPRNIPLREMELQRFSHRQFKVIGKAVRPRQQEIVANSRSRSAVMRVAERVSREFDA</sequence>
<dbReference type="EC" id="2.1.1.199" evidence="6"/>
<dbReference type="Gene3D" id="3.40.50.150">
    <property type="entry name" value="Vaccinia Virus protein VP39"/>
    <property type="match status" value="1"/>
</dbReference>
<dbReference type="HAMAP" id="MF_01007">
    <property type="entry name" value="16SrRNA_methyltr_H"/>
    <property type="match status" value="1"/>
</dbReference>
<dbReference type="SUPFAM" id="SSF81799">
    <property type="entry name" value="Putative methyltransferase TM0872, insert domain"/>
    <property type="match status" value="1"/>
</dbReference>
<evidence type="ECO:0000256" key="4">
    <source>
        <dbReference type="ARBA" id="ARBA00022679"/>
    </source>
</evidence>
<dbReference type="PANTHER" id="PTHR11265">
    <property type="entry name" value="S-ADENOSYL-METHYLTRANSFERASE MRAW"/>
    <property type="match status" value="1"/>
</dbReference>
<evidence type="ECO:0000256" key="5">
    <source>
        <dbReference type="ARBA" id="ARBA00022691"/>
    </source>
</evidence>
<evidence type="ECO:0000313" key="7">
    <source>
        <dbReference type="EMBL" id="SEM86901.1"/>
    </source>
</evidence>